<accession>A0A080YUU0</accession>
<dbReference type="SUPFAM" id="SSF56371">
    <property type="entry name" value="Ribosome inactivating proteins (RIP)"/>
    <property type="match status" value="1"/>
</dbReference>
<dbReference type="GO" id="GO:0090729">
    <property type="term" value="F:toxin activity"/>
    <property type="evidence" value="ECO:0007669"/>
    <property type="project" value="UniProtKB-KW"/>
</dbReference>
<dbReference type="InterPro" id="IPR046533">
    <property type="entry name" value="DUF6598"/>
</dbReference>
<dbReference type="Gene3D" id="3.40.420.10">
    <property type="entry name" value="Ricin (A subunit), domain 1"/>
    <property type="match status" value="1"/>
</dbReference>
<protein>
    <recommendedName>
        <fullName evidence="3">DUF6598 domain-containing protein</fullName>
    </recommendedName>
</protein>
<dbReference type="GO" id="GO:0017148">
    <property type="term" value="P:negative regulation of translation"/>
    <property type="evidence" value="ECO:0007669"/>
    <property type="project" value="UniProtKB-KW"/>
</dbReference>
<keyword evidence="1" id="KW-0652">Protein synthesis inhibitor</keyword>
<comment type="catalytic activity">
    <reaction evidence="1">
        <text>Endohydrolysis of the N-glycosidic bond at one specific adenosine on the 28S rRNA.</text>
        <dbReference type="EC" id="3.2.2.22"/>
    </reaction>
</comment>
<keyword evidence="1" id="KW-0800">Toxin</keyword>
<dbReference type="EMBL" id="HG670306">
    <property type="protein sequence ID" value="CDM87183.1"/>
    <property type="molecule type" value="Genomic_DNA"/>
</dbReference>
<dbReference type="GO" id="GO:0006952">
    <property type="term" value="P:defense response"/>
    <property type="evidence" value="ECO:0007669"/>
    <property type="project" value="UniProtKB-KW"/>
</dbReference>
<dbReference type="AlphaFoldDB" id="A0A080YUU0"/>
<evidence type="ECO:0000256" key="2">
    <source>
        <dbReference type="SAM" id="MobiDB-lite"/>
    </source>
</evidence>
<feature type="compositionally biased region" description="Basic and acidic residues" evidence="2">
    <location>
        <begin position="247"/>
        <end position="262"/>
    </location>
</feature>
<keyword evidence="1" id="KW-0611">Plant defense</keyword>
<dbReference type="PANTHER" id="PTHR33453:SF25">
    <property type="entry name" value="RRNA N-GLYCOSIDASE"/>
    <property type="match status" value="1"/>
</dbReference>
<comment type="similarity">
    <text evidence="1">Belongs to the ribosome-inactivating protein family.</text>
</comment>
<evidence type="ECO:0000259" key="3">
    <source>
        <dbReference type="Pfam" id="PF20241"/>
    </source>
</evidence>
<dbReference type="Pfam" id="PF00161">
    <property type="entry name" value="RIP"/>
    <property type="match status" value="1"/>
</dbReference>
<evidence type="ECO:0000256" key="1">
    <source>
        <dbReference type="RuleBase" id="RU004915"/>
    </source>
</evidence>
<feature type="domain" description="DUF6598" evidence="3">
    <location>
        <begin position="314"/>
        <end position="561"/>
    </location>
</feature>
<dbReference type="HOGENOM" id="CLU_031596_1_0_1"/>
<keyword evidence="1" id="KW-0378">Hydrolase</keyword>
<dbReference type="InterPro" id="IPR036041">
    <property type="entry name" value="Ribosome-inact_prot_sf"/>
</dbReference>
<name>A0A080YUU0_WHEAT</name>
<dbReference type="InterPro" id="IPR016138">
    <property type="entry name" value="Ribosome_inactivat_prot_sub1"/>
</dbReference>
<dbReference type="InterPro" id="IPR001574">
    <property type="entry name" value="Ribosome_inactivat_prot"/>
</dbReference>
<feature type="compositionally biased region" description="Polar residues" evidence="2">
    <location>
        <begin position="292"/>
        <end position="301"/>
    </location>
</feature>
<feature type="region of interest" description="Disordered" evidence="2">
    <location>
        <begin position="237"/>
        <end position="302"/>
    </location>
</feature>
<reference evidence="4" key="1">
    <citation type="journal article" date="2014" name="Science">
        <title>Structural and functional partitioning of bread wheat chromosome 3B.</title>
        <authorList>
            <person name="Choulet F."/>
            <person name="Alberti A."/>
            <person name="Theil S."/>
            <person name="Glover N."/>
            <person name="Barbe V."/>
            <person name="Daron J."/>
            <person name="Pingault L."/>
            <person name="Sourdille P."/>
            <person name="Couloux A."/>
            <person name="Paux E."/>
            <person name="Leroy P."/>
            <person name="Mangenot S."/>
            <person name="Guilhot N."/>
            <person name="Le Gouis J."/>
            <person name="Balfourier F."/>
            <person name="Alaux M."/>
            <person name="Jamilloux V."/>
            <person name="Poulain J."/>
            <person name="Durand C."/>
            <person name="Bellec A."/>
            <person name="Gaspin C."/>
            <person name="Safar J."/>
            <person name="Dolezel J."/>
            <person name="Rogers J."/>
            <person name="Vandepoele K."/>
            <person name="Aury J.M."/>
            <person name="Mayer K."/>
            <person name="Berges H."/>
            <person name="Quesneville H."/>
            <person name="Wincker P."/>
            <person name="Feuillet C."/>
        </authorList>
    </citation>
    <scope>NUCLEOTIDE SEQUENCE</scope>
</reference>
<gene>
    <name evidence="4" type="ORF">TRAES_3BF279000240CFD_c1</name>
</gene>
<dbReference type="Gramene" id="TraesNOR3B03G01817700.1">
    <property type="protein sequence ID" value="TraesNOR3B03G01817700.1"/>
    <property type="gene ID" value="TraesNOR3B03G01817700"/>
</dbReference>
<dbReference type="GO" id="GO:0030598">
    <property type="term" value="F:rRNA N-glycosylase activity"/>
    <property type="evidence" value="ECO:0007669"/>
    <property type="project" value="UniProtKB-EC"/>
</dbReference>
<evidence type="ECO:0000313" key="4">
    <source>
        <dbReference type="EMBL" id="CDM87183.1"/>
    </source>
</evidence>
<dbReference type="Pfam" id="PF20241">
    <property type="entry name" value="DUF6598"/>
    <property type="match status" value="1"/>
</dbReference>
<dbReference type="Gramene" id="TraesMAC3B03G01795960.1">
    <property type="protein sequence ID" value="TraesMAC3B03G01795960.1"/>
    <property type="gene ID" value="TraesMAC3B03G01795960"/>
</dbReference>
<dbReference type="PANTHER" id="PTHR33453">
    <property type="match status" value="1"/>
</dbReference>
<sequence length="605" mass="65872">MAAAGAVHMTTLNLKNGDYAQVIGNLRDVLADHESPEEVAGHPVLGEQKHPGVPKRWMHIKLVAGSKETTLAVRDDNVYLIGFQSKNGRWYELGFQGETKRIIPGSTFLGCDVTYSKLLEVNSGCQEQKNRRVREQIVSLKLGRTSAIDAVGILSVYNQGEGVAVDTVTRRALVHLILMFCEATRMIPFFNTVVASWDNEEPTEGHIQMVDSVYIWNWGIMSGALLDWRETEPNYTRCTRCRSSASQKEKGEKQEGKAKEDTNNDGNGDDTGAGDDNGGHEKKGNGKLLPQGSGTDAQTKRSGFGRPLVQVFGVRADLHVVGTIAVFDGKRGQIIYKNHASISNDPSQSESMIDLALTGPYRGISADGSFAVQVDGIPTTGASDESKNVAGEMLWDCYSDNVVYNMVLTHGIPRFPTATGTTTNIAEVTYAVLSNAVEATVQVELKLKGDKESTTACVHGEITAHYEHYKDHSILLFSSTEDKEMELKVPACGGFISIPIPLRRSVIAAPVGSSLQINVKIHVTCPPNHKNTIFFDDDLVFPLVDQQTGKLTEDDVAVQVKIKSSDIYTQPGQNDTTLPTTPDIHALPEQCDTAQLALATTSDPR</sequence>
<organism evidence="4">
    <name type="scientific">Triticum aestivum</name>
    <name type="common">Wheat</name>
    <dbReference type="NCBI Taxonomy" id="4565"/>
    <lineage>
        <taxon>Eukaryota</taxon>
        <taxon>Viridiplantae</taxon>
        <taxon>Streptophyta</taxon>
        <taxon>Embryophyta</taxon>
        <taxon>Tracheophyta</taxon>
        <taxon>Spermatophyta</taxon>
        <taxon>Magnoliopsida</taxon>
        <taxon>Liliopsida</taxon>
        <taxon>Poales</taxon>
        <taxon>Poaceae</taxon>
        <taxon>BOP clade</taxon>
        <taxon>Pooideae</taxon>
        <taxon>Triticodae</taxon>
        <taxon>Triticeae</taxon>
        <taxon>Triticinae</taxon>
        <taxon>Triticum</taxon>
    </lineage>
</organism>
<proteinExistence type="inferred from homology"/>